<evidence type="ECO:0000313" key="1">
    <source>
        <dbReference type="EMBL" id="MDP4301972.1"/>
    </source>
</evidence>
<evidence type="ECO:0000313" key="2">
    <source>
        <dbReference type="Proteomes" id="UP001235760"/>
    </source>
</evidence>
<protein>
    <submittedName>
        <fullName evidence="1">Uncharacterized protein</fullName>
    </submittedName>
</protein>
<comment type="caution">
    <text evidence="1">The sequence shown here is derived from an EMBL/GenBank/DDBJ whole genome shotgun (WGS) entry which is preliminary data.</text>
</comment>
<dbReference type="EMBL" id="JAUZEE010000008">
    <property type="protein sequence ID" value="MDP4301972.1"/>
    <property type="molecule type" value="Genomic_DNA"/>
</dbReference>
<keyword evidence="2" id="KW-1185">Reference proteome</keyword>
<sequence length="49" mass="5467">MALEYIDFVLPIALIRQKDPGGWTQCLQDHERLIGCVLGSMNTCCGMEP</sequence>
<gene>
    <name evidence="1" type="ORF">Q8X39_15120</name>
</gene>
<dbReference type="Proteomes" id="UP001235760">
    <property type="component" value="Unassembled WGS sequence"/>
</dbReference>
<name>A0ABT9G662_LEPDI</name>
<accession>A0ABT9G662</accession>
<dbReference type="RefSeq" id="WP_305750512.1">
    <property type="nucleotide sequence ID" value="NZ_JAUZEE010000008.1"/>
</dbReference>
<reference evidence="1 2" key="1">
    <citation type="submission" date="2023-08" db="EMBL/GenBank/DDBJ databases">
        <authorList>
            <person name="Roldan D.M."/>
            <person name="Menes R.J."/>
        </authorList>
    </citation>
    <scope>NUCLEOTIDE SEQUENCE [LARGE SCALE GENOMIC DNA]</scope>
    <source>
        <strain evidence="1 2">CCM 2812</strain>
    </source>
</reference>
<proteinExistence type="predicted"/>
<organism evidence="1 2">
    <name type="scientific">Leptothrix discophora</name>
    <dbReference type="NCBI Taxonomy" id="89"/>
    <lineage>
        <taxon>Bacteria</taxon>
        <taxon>Pseudomonadati</taxon>
        <taxon>Pseudomonadota</taxon>
        <taxon>Betaproteobacteria</taxon>
        <taxon>Burkholderiales</taxon>
        <taxon>Sphaerotilaceae</taxon>
        <taxon>Leptothrix</taxon>
    </lineage>
</organism>